<dbReference type="Proteomes" id="UP000183832">
    <property type="component" value="Unassembled WGS sequence"/>
</dbReference>
<dbReference type="AlphaFoldDB" id="A0A1J1J356"/>
<accession>A0A1J1J356</accession>
<evidence type="ECO:0000313" key="2">
    <source>
        <dbReference type="Proteomes" id="UP000183832"/>
    </source>
</evidence>
<dbReference type="EMBL" id="CVRI01000067">
    <property type="protein sequence ID" value="CRL06791.1"/>
    <property type="molecule type" value="Genomic_DNA"/>
</dbReference>
<protein>
    <submittedName>
        <fullName evidence="1">CLUMA_CG019834, isoform A</fullName>
    </submittedName>
</protein>
<reference evidence="1 2" key="1">
    <citation type="submission" date="2015-04" db="EMBL/GenBank/DDBJ databases">
        <authorList>
            <person name="Syromyatnikov M.Y."/>
            <person name="Popov V.N."/>
        </authorList>
    </citation>
    <scope>NUCLEOTIDE SEQUENCE [LARGE SCALE GENOMIC DNA]</scope>
</reference>
<proteinExistence type="predicted"/>
<evidence type="ECO:0000313" key="1">
    <source>
        <dbReference type="EMBL" id="CRL06791.1"/>
    </source>
</evidence>
<gene>
    <name evidence="1" type="ORF">CLUMA_CG019834</name>
</gene>
<keyword evidence="2" id="KW-1185">Reference proteome</keyword>
<name>A0A1J1J356_9DIPT</name>
<organism evidence="1 2">
    <name type="scientific">Clunio marinus</name>
    <dbReference type="NCBI Taxonomy" id="568069"/>
    <lineage>
        <taxon>Eukaryota</taxon>
        <taxon>Metazoa</taxon>
        <taxon>Ecdysozoa</taxon>
        <taxon>Arthropoda</taxon>
        <taxon>Hexapoda</taxon>
        <taxon>Insecta</taxon>
        <taxon>Pterygota</taxon>
        <taxon>Neoptera</taxon>
        <taxon>Endopterygota</taxon>
        <taxon>Diptera</taxon>
        <taxon>Nematocera</taxon>
        <taxon>Chironomoidea</taxon>
        <taxon>Chironomidae</taxon>
        <taxon>Clunio</taxon>
    </lineage>
</organism>
<sequence length="112" mass="13433">MRFARMFRIMGLILIPRDHHRLCMKNSQRVKHCQEKKIKNLPWSKIIKNISFDSKFRTDDFNFVLRFYTFNSKLKLPEIHFNDETFMNASNRWLLLCAVASSQVHTISIAEK</sequence>